<proteinExistence type="predicted"/>
<name>A0A0R3N360_9BRAD</name>
<sequence length="71" mass="7609">MSATEIATRHFTAAIAEAEAAGQGADGVCRALLGLIVSKYLESRSVADVQSELRFVADNCDPDTDFTFMRP</sequence>
<protein>
    <submittedName>
        <fullName evidence="1">Uncharacterized protein</fullName>
    </submittedName>
</protein>
<dbReference type="OrthoDB" id="8127628at2"/>
<gene>
    <name evidence="1" type="ORF">CQ14_22800</name>
</gene>
<evidence type="ECO:0000313" key="2">
    <source>
        <dbReference type="Proteomes" id="UP000051660"/>
    </source>
</evidence>
<accession>A0A0R3N360</accession>
<organism evidence="1 2">
    <name type="scientific">Bradyrhizobium lablabi</name>
    <dbReference type="NCBI Taxonomy" id="722472"/>
    <lineage>
        <taxon>Bacteria</taxon>
        <taxon>Pseudomonadati</taxon>
        <taxon>Pseudomonadota</taxon>
        <taxon>Alphaproteobacteria</taxon>
        <taxon>Hyphomicrobiales</taxon>
        <taxon>Nitrobacteraceae</taxon>
        <taxon>Bradyrhizobium</taxon>
    </lineage>
</organism>
<evidence type="ECO:0000313" key="1">
    <source>
        <dbReference type="EMBL" id="KRR23910.1"/>
    </source>
</evidence>
<dbReference type="AlphaFoldDB" id="A0A0R3N360"/>
<dbReference type="EMBL" id="LLYB01000066">
    <property type="protein sequence ID" value="KRR23910.1"/>
    <property type="molecule type" value="Genomic_DNA"/>
</dbReference>
<comment type="caution">
    <text evidence="1">The sequence shown here is derived from an EMBL/GenBank/DDBJ whole genome shotgun (WGS) entry which is preliminary data.</text>
</comment>
<dbReference type="Proteomes" id="UP000051660">
    <property type="component" value="Unassembled WGS sequence"/>
</dbReference>
<reference evidence="1 2" key="1">
    <citation type="submission" date="2014-03" db="EMBL/GenBank/DDBJ databases">
        <title>Bradyrhizobium valentinum sp. nov., isolated from effective nodules of Lupinus mariae-josephae, a lupine endemic of basic-lime soils in Eastern Spain.</title>
        <authorList>
            <person name="Duran D."/>
            <person name="Rey L."/>
            <person name="Navarro A."/>
            <person name="Busquets A."/>
            <person name="Imperial J."/>
            <person name="Ruiz-Argueso T."/>
        </authorList>
    </citation>
    <scope>NUCLEOTIDE SEQUENCE [LARGE SCALE GENOMIC DNA]</scope>
    <source>
        <strain evidence="1 2">CCBAU 23086</strain>
    </source>
</reference>